<evidence type="ECO:0000256" key="1">
    <source>
        <dbReference type="ARBA" id="ARBA00022737"/>
    </source>
</evidence>
<feature type="signal peptide" evidence="3">
    <location>
        <begin position="1"/>
        <end position="21"/>
    </location>
</feature>
<dbReference type="PANTHER" id="PTHR24089">
    <property type="entry name" value="SOLUTE CARRIER FAMILY 25"/>
    <property type="match status" value="1"/>
</dbReference>
<keyword evidence="2" id="KW-0472">Membrane</keyword>
<feature type="repeat" description="Solcar" evidence="2">
    <location>
        <begin position="273"/>
        <end position="394"/>
    </location>
</feature>
<dbReference type="GO" id="GO:0016020">
    <property type="term" value="C:membrane"/>
    <property type="evidence" value="ECO:0007669"/>
    <property type="project" value="UniProtKB-UniRule"/>
</dbReference>
<evidence type="ECO:0000259" key="4">
    <source>
        <dbReference type="PROSITE" id="PS50240"/>
    </source>
</evidence>
<dbReference type="AlphaFoldDB" id="A0A8T1UHY9"/>
<feature type="repeat" description="Solcar" evidence="2">
    <location>
        <begin position="512"/>
        <end position="616"/>
    </location>
</feature>
<name>A0A8T1UHY9_9STRA</name>
<protein>
    <recommendedName>
        <fullName evidence="4">Peptidase S1 domain-containing protein</fullName>
    </recommendedName>
</protein>
<sequence length="624" mass="67230">MNLASAFVYAVSIAMASASLATNAQDGSNISVSDLVPSNFTSDATATPLKTTNSTVPKGKKTYIKVVAILSYPNISENIKYSYDYVVQQLEKPSSFKPISLVALDGSDIKDGEIVTKLGWYNTGGESQDAHELQCADVQLMSNEECSKVTFVDDTRMCSHPVGNQCSCTGDYGGPLIVERPEGDVLVGMVSWGDDCKKPGYPSYYSRIMVGRDWIESVISGLSALSFYRTPHFGFDNELRRSIAAECRGQDDIYQSGTCYCFAMGKPKHSTGNTGLESVIAGVVSGCVTRSCTSPLDVLKIVIQVNGPVSTKTAVAATTSATTASTAVSAPSTIVAARSIAAQPSASSAIARTVRELYALDGVRAFWRGNTAGCCRLGPYAGLKFYLFDSLQARFTAREGRELSNWQRALCGAVAGLIATMGTYPLEVVRTRMISQTTAPAAANSEIRGVLQGVKLILEREGLRGLYRGGWSGVAGAIPFEGVQFGCYEYMKLTAIRHQWPAYRWPEGKTEMDGLDYFVCGSVAGAIAQTVAYPFDTVKKRLQLQQVQLNVSTVGPLSAEGGSPSTLYYRGMVDCFRKVIRDEGPLALYRGTGPNLARIVPYAAVMFSTYETTKKTLRVLSGRE</sequence>
<dbReference type="OrthoDB" id="270584at2759"/>
<feature type="chain" id="PRO_5035842158" description="Peptidase S1 domain-containing protein" evidence="3">
    <location>
        <begin position="22"/>
        <end position="624"/>
    </location>
</feature>
<dbReference type="GO" id="GO:0004252">
    <property type="term" value="F:serine-type endopeptidase activity"/>
    <property type="evidence" value="ECO:0007669"/>
    <property type="project" value="InterPro"/>
</dbReference>
<dbReference type="EMBL" id="JAENGZ010000315">
    <property type="protein sequence ID" value="KAG6962252.1"/>
    <property type="molecule type" value="Genomic_DNA"/>
</dbReference>
<feature type="domain" description="Peptidase S1" evidence="4">
    <location>
        <begin position="64"/>
        <end position="220"/>
    </location>
</feature>
<keyword evidence="1" id="KW-0677">Repeat</keyword>
<dbReference type="PROSITE" id="PS50240">
    <property type="entry name" value="TRYPSIN_DOM"/>
    <property type="match status" value="1"/>
</dbReference>
<dbReference type="Pfam" id="PF00089">
    <property type="entry name" value="Trypsin"/>
    <property type="match status" value="1"/>
</dbReference>
<evidence type="ECO:0000256" key="3">
    <source>
        <dbReference type="SAM" id="SignalP"/>
    </source>
</evidence>
<gene>
    <name evidence="5" type="ORF">JG687_00007258</name>
</gene>
<evidence type="ECO:0000313" key="5">
    <source>
        <dbReference type="EMBL" id="KAG6962252.1"/>
    </source>
</evidence>
<dbReference type="InterPro" id="IPR001254">
    <property type="entry name" value="Trypsin_dom"/>
</dbReference>
<dbReference type="VEuPathDB" id="FungiDB:PC110_g13335"/>
<dbReference type="VEuPathDB" id="FungiDB:PC110_g13337"/>
<evidence type="ECO:0000256" key="2">
    <source>
        <dbReference type="PROSITE-ProRule" id="PRU00282"/>
    </source>
</evidence>
<dbReference type="GO" id="GO:0006508">
    <property type="term" value="P:proteolysis"/>
    <property type="evidence" value="ECO:0007669"/>
    <property type="project" value="InterPro"/>
</dbReference>
<dbReference type="InterPro" id="IPR018108">
    <property type="entry name" value="MCP_transmembrane"/>
</dbReference>
<organism evidence="5 6">
    <name type="scientific">Phytophthora cactorum</name>
    <dbReference type="NCBI Taxonomy" id="29920"/>
    <lineage>
        <taxon>Eukaryota</taxon>
        <taxon>Sar</taxon>
        <taxon>Stramenopiles</taxon>
        <taxon>Oomycota</taxon>
        <taxon>Peronosporomycetes</taxon>
        <taxon>Peronosporales</taxon>
        <taxon>Peronosporaceae</taxon>
        <taxon>Phytophthora</taxon>
    </lineage>
</organism>
<dbReference type="Proteomes" id="UP000688947">
    <property type="component" value="Unassembled WGS sequence"/>
</dbReference>
<comment type="caution">
    <text evidence="5">The sequence shown here is derived from an EMBL/GenBank/DDBJ whole genome shotgun (WGS) entry which is preliminary data.</text>
</comment>
<reference evidence="5" key="1">
    <citation type="submission" date="2021-01" db="EMBL/GenBank/DDBJ databases">
        <title>Phytophthora aleatoria, a newly-described species from Pinus radiata is distinct from Phytophthora cactorum isolates based on comparative genomics.</title>
        <authorList>
            <person name="Mcdougal R."/>
            <person name="Panda P."/>
            <person name="Williams N."/>
            <person name="Studholme D.J."/>
        </authorList>
    </citation>
    <scope>NUCLEOTIDE SEQUENCE</scope>
    <source>
        <strain evidence="5">NZFS 3830</strain>
    </source>
</reference>
<dbReference type="SMART" id="SM00020">
    <property type="entry name" value="Tryp_SPc"/>
    <property type="match status" value="1"/>
</dbReference>
<keyword evidence="3" id="KW-0732">Signal</keyword>
<feature type="repeat" description="Solcar" evidence="2">
    <location>
        <begin position="403"/>
        <end position="494"/>
    </location>
</feature>
<dbReference type="Pfam" id="PF00153">
    <property type="entry name" value="Mito_carr"/>
    <property type="match status" value="4"/>
</dbReference>
<accession>A0A8T1UHY9</accession>
<evidence type="ECO:0000313" key="6">
    <source>
        <dbReference type="Proteomes" id="UP000688947"/>
    </source>
</evidence>
<proteinExistence type="predicted"/>
<keyword evidence="2" id="KW-0812">Transmembrane</keyword>
<dbReference type="PROSITE" id="PS50920">
    <property type="entry name" value="SOLCAR"/>
    <property type="match status" value="3"/>
</dbReference>